<keyword evidence="4" id="KW-1133">Transmembrane helix</keyword>
<name>A0AAV8Y984_9CUCU</name>
<accession>A0AAV8Y984</accession>
<keyword evidence="7" id="KW-0807">Transducer</keyword>
<evidence type="ECO:0000256" key="1">
    <source>
        <dbReference type="ARBA" id="ARBA00004651"/>
    </source>
</evidence>
<keyword evidence="2" id="KW-1003">Cell membrane</keyword>
<dbReference type="EMBL" id="JANEYF010002329">
    <property type="protein sequence ID" value="KAJ8947991.1"/>
    <property type="molecule type" value="Genomic_DNA"/>
</dbReference>
<dbReference type="GO" id="GO:0005886">
    <property type="term" value="C:plasma membrane"/>
    <property type="evidence" value="ECO:0007669"/>
    <property type="project" value="UniProtKB-SubCell"/>
</dbReference>
<proteinExistence type="predicted"/>
<keyword evidence="3" id="KW-0812">Transmembrane</keyword>
<dbReference type="Pfam" id="PF08395">
    <property type="entry name" value="7tm_7"/>
    <property type="match status" value="1"/>
</dbReference>
<dbReference type="GO" id="GO:0008049">
    <property type="term" value="P:male courtship behavior"/>
    <property type="evidence" value="ECO:0007669"/>
    <property type="project" value="TreeGrafter"/>
</dbReference>
<keyword evidence="6" id="KW-0675">Receptor</keyword>
<keyword evidence="5" id="KW-0472">Membrane</keyword>
<evidence type="ECO:0000256" key="7">
    <source>
        <dbReference type="ARBA" id="ARBA00023224"/>
    </source>
</evidence>
<dbReference type="GO" id="GO:0007165">
    <property type="term" value="P:signal transduction"/>
    <property type="evidence" value="ECO:0007669"/>
    <property type="project" value="UniProtKB-KW"/>
</dbReference>
<protein>
    <recommendedName>
        <fullName evidence="11">Gustatory receptor</fullName>
    </recommendedName>
</protein>
<comment type="caution">
    <text evidence="9">The sequence shown here is derived from an EMBL/GenBank/DDBJ whole genome shotgun (WGS) entry which is preliminary data.</text>
</comment>
<evidence type="ECO:0000256" key="5">
    <source>
        <dbReference type="ARBA" id="ARBA00023136"/>
    </source>
</evidence>
<evidence type="ECO:0000256" key="3">
    <source>
        <dbReference type="ARBA" id="ARBA00022692"/>
    </source>
</evidence>
<feature type="chain" id="PRO_5043575007" description="Gustatory receptor" evidence="8">
    <location>
        <begin position="21"/>
        <end position="93"/>
    </location>
</feature>
<dbReference type="GO" id="GO:0030425">
    <property type="term" value="C:dendrite"/>
    <property type="evidence" value="ECO:0007669"/>
    <property type="project" value="TreeGrafter"/>
</dbReference>
<sequence length="93" mass="10670">MKLFWPIVIIFCCDMVINESSKLITMCYKLEQNLPFFSEERQELESLRNQAIVKCPNFTAAGLISIKRSTLLAILGTTTTYFIVIIQFTSLNI</sequence>
<dbReference type="GO" id="GO:0050909">
    <property type="term" value="P:sensory perception of taste"/>
    <property type="evidence" value="ECO:0007669"/>
    <property type="project" value="InterPro"/>
</dbReference>
<dbReference type="GO" id="GO:0007635">
    <property type="term" value="P:chemosensory behavior"/>
    <property type="evidence" value="ECO:0007669"/>
    <property type="project" value="TreeGrafter"/>
</dbReference>
<dbReference type="PANTHER" id="PTHR21143">
    <property type="entry name" value="INVERTEBRATE GUSTATORY RECEPTOR"/>
    <property type="match status" value="1"/>
</dbReference>
<keyword evidence="8" id="KW-0732">Signal</keyword>
<dbReference type="InterPro" id="IPR013604">
    <property type="entry name" value="7TM_chemorcpt"/>
</dbReference>
<dbReference type="GO" id="GO:0030424">
    <property type="term" value="C:axon"/>
    <property type="evidence" value="ECO:0007669"/>
    <property type="project" value="TreeGrafter"/>
</dbReference>
<evidence type="ECO:0000256" key="4">
    <source>
        <dbReference type="ARBA" id="ARBA00022989"/>
    </source>
</evidence>
<gene>
    <name evidence="9" type="ORF">NQ314_008507</name>
</gene>
<keyword evidence="10" id="KW-1185">Reference proteome</keyword>
<reference evidence="9" key="1">
    <citation type="journal article" date="2023" name="Insect Mol. Biol.">
        <title>Genome sequencing provides insights into the evolution of gene families encoding plant cell wall-degrading enzymes in longhorned beetles.</title>
        <authorList>
            <person name="Shin N.R."/>
            <person name="Okamura Y."/>
            <person name="Kirsch R."/>
            <person name="Pauchet Y."/>
        </authorList>
    </citation>
    <scope>NUCLEOTIDE SEQUENCE</scope>
    <source>
        <strain evidence="9">RBIC_L_NR</strain>
    </source>
</reference>
<feature type="signal peptide" evidence="8">
    <location>
        <begin position="1"/>
        <end position="20"/>
    </location>
</feature>
<dbReference type="Proteomes" id="UP001162156">
    <property type="component" value="Unassembled WGS sequence"/>
</dbReference>
<organism evidence="9 10">
    <name type="scientific">Rhamnusium bicolor</name>
    <dbReference type="NCBI Taxonomy" id="1586634"/>
    <lineage>
        <taxon>Eukaryota</taxon>
        <taxon>Metazoa</taxon>
        <taxon>Ecdysozoa</taxon>
        <taxon>Arthropoda</taxon>
        <taxon>Hexapoda</taxon>
        <taxon>Insecta</taxon>
        <taxon>Pterygota</taxon>
        <taxon>Neoptera</taxon>
        <taxon>Endopterygota</taxon>
        <taxon>Coleoptera</taxon>
        <taxon>Polyphaga</taxon>
        <taxon>Cucujiformia</taxon>
        <taxon>Chrysomeloidea</taxon>
        <taxon>Cerambycidae</taxon>
        <taxon>Lepturinae</taxon>
        <taxon>Rhagiini</taxon>
        <taxon>Rhamnusium</taxon>
    </lineage>
</organism>
<evidence type="ECO:0000256" key="2">
    <source>
        <dbReference type="ARBA" id="ARBA00022475"/>
    </source>
</evidence>
<evidence type="ECO:0000313" key="9">
    <source>
        <dbReference type="EMBL" id="KAJ8947991.1"/>
    </source>
</evidence>
<dbReference type="GO" id="GO:0043025">
    <property type="term" value="C:neuronal cell body"/>
    <property type="evidence" value="ECO:0007669"/>
    <property type="project" value="TreeGrafter"/>
</dbReference>
<evidence type="ECO:0000256" key="6">
    <source>
        <dbReference type="ARBA" id="ARBA00023170"/>
    </source>
</evidence>
<evidence type="ECO:0000313" key="10">
    <source>
        <dbReference type="Proteomes" id="UP001162156"/>
    </source>
</evidence>
<dbReference type="PANTHER" id="PTHR21143:SF104">
    <property type="entry name" value="GUSTATORY RECEPTOR 8A-RELATED"/>
    <property type="match status" value="1"/>
</dbReference>
<evidence type="ECO:0008006" key="11">
    <source>
        <dbReference type="Google" id="ProtNLM"/>
    </source>
</evidence>
<dbReference type="AlphaFoldDB" id="A0AAV8Y984"/>
<evidence type="ECO:0000256" key="8">
    <source>
        <dbReference type="SAM" id="SignalP"/>
    </source>
</evidence>
<comment type="subcellular location">
    <subcellularLocation>
        <location evidence="1">Cell membrane</location>
        <topology evidence="1">Multi-pass membrane protein</topology>
    </subcellularLocation>
</comment>